<accession>A0A0D6Q165</accession>
<proteinExistence type="predicted"/>
<organism evidence="1 2">
    <name type="scientific">Komagataeibacter europaeus NBRC 3261</name>
    <dbReference type="NCBI Taxonomy" id="1234669"/>
    <lineage>
        <taxon>Bacteria</taxon>
        <taxon>Pseudomonadati</taxon>
        <taxon>Pseudomonadota</taxon>
        <taxon>Alphaproteobacteria</taxon>
        <taxon>Acetobacterales</taxon>
        <taxon>Acetobacteraceae</taxon>
        <taxon>Komagataeibacter</taxon>
    </lineage>
</organism>
<sequence>MDAPRAEEQVVNLGRPAVTRRQYGVVQHGQAAPVEHMGYGALSFLALDGGAKGSPDLRLMGRQAAAAGRLHAMTSKSCHAVFPCGSTVR</sequence>
<evidence type="ECO:0000313" key="2">
    <source>
        <dbReference type="Proteomes" id="UP000032675"/>
    </source>
</evidence>
<dbReference type="EMBL" id="BANI01000132">
    <property type="protein sequence ID" value="GAN97184.1"/>
    <property type="molecule type" value="Genomic_DNA"/>
</dbReference>
<dbReference type="AlphaFoldDB" id="A0A0D6Q165"/>
<dbReference type="Proteomes" id="UP000032675">
    <property type="component" value="Unassembled WGS sequence"/>
</dbReference>
<protein>
    <submittedName>
        <fullName evidence="1">Uncharacterized protein</fullName>
    </submittedName>
</protein>
<reference evidence="1 2" key="1">
    <citation type="submission" date="2012-11" db="EMBL/GenBank/DDBJ databases">
        <title>Whole genome sequence of Gluconacetobacter europaeus NBRC3261.</title>
        <authorList>
            <person name="Azuma Y."/>
            <person name="Higashiura N."/>
            <person name="Hirakawa H."/>
            <person name="Matsushita K."/>
        </authorList>
    </citation>
    <scope>NUCLEOTIDE SEQUENCE [LARGE SCALE GENOMIC DNA]</scope>
    <source>
        <strain evidence="1 2">NBRC 3261</strain>
    </source>
</reference>
<evidence type="ECO:0000313" key="1">
    <source>
        <dbReference type="EMBL" id="GAN97184.1"/>
    </source>
</evidence>
<gene>
    <name evidence="1" type="ORF">Geu3261_0150_014</name>
</gene>
<name>A0A0D6Q165_KOMEU</name>
<comment type="caution">
    <text evidence="1">The sequence shown here is derived from an EMBL/GenBank/DDBJ whole genome shotgun (WGS) entry which is preliminary data.</text>
</comment>